<sequence length="152" mass="15931">MRRKYHFALRDAADGGGKPQSKSADGKTGTVTIDNETKNQHFSMPLTAHDDSEVLMGQTAEWIVEEYQSTGKPRSQPPDFGSLEFTEAAAKTRDGLSLSPADGKLVDWAPKLSGSIGPGNITVTYAGEEKDCGTASQSDSCHGPGGSGNNGG</sequence>
<proteinExistence type="predicted"/>
<dbReference type="Pfam" id="PF01828">
    <property type="entry name" value="Peptidase_A4"/>
    <property type="match status" value="1"/>
</dbReference>
<keyword evidence="3" id="KW-1185">Reference proteome</keyword>
<feature type="compositionally biased region" description="Gly residues" evidence="1">
    <location>
        <begin position="143"/>
        <end position="152"/>
    </location>
</feature>
<gene>
    <name evidence="2" type="ORF">IWX90DRAFT_265910</name>
</gene>
<evidence type="ECO:0000256" key="1">
    <source>
        <dbReference type="SAM" id="MobiDB-lite"/>
    </source>
</evidence>
<feature type="region of interest" description="Disordered" evidence="1">
    <location>
        <begin position="131"/>
        <end position="152"/>
    </location>
</feature>
<dbReference type="InterPro" id="IPR000250">
    <property type="entry name" value="Peptidase_G1"/>
</dbReference>
<evidence type="ECO:0000313" key="2">
    <source>
        <dbReference type="EMBL" id="KAK8161333.1"/>
    </source>
</evidence>
<evidence type="ECO:0000313" key="3">
    <source>
        <dbReference type="Proteomes" id="UP001456524"/>
    </source>
</evidence>
<protein>
    <submittedName>
        <fullName evidence="2">Uncharacterized protein</fullName>
    </submittedName>
</protein>
<dbReference type="EMBL" id="JBBWUH010000007">
    <property type="protein sequence ID" value="KAK8161333.1"/>
    <property type="molecule type" value="Genomic_DNA"/>
</dbReference>
<dbReference type="InterPro" id="IPR038656">
    <property type="entry name" value="Peptidase_G1_sf"/>
</dbReference>
<organism evidence="2 3">
    <name type="scientific">Phyllosticta citrichinensis</name>
    <dbReference type="NCBI Taxonomy" id="1130410"/>
    <lineage>
        <taxon>Eukaryota</taxon>
        <taxon>Fungi</taxon>
        <taxon>Dikarya</taxon>
        <taxon>Ascomycota</taxon>
        <taxon>Pezizomycotina</taxon>
        <taxon>Dothideomycetes</taxon>
        <taxon>Dothideomycetes incertae sedis</taxon>
        <taxon>Botryosphaeriales</taxon>
        <taxon>Phyllostictaceae</taxon>
        <taxon>Phyllosticta</taxon>
    </lineage>
</organism>
<comment type="caution">
    <text evidence="2">The sequence shown here is derived from an EMBL/GenBank/DDBJ whole genome shotgun (WGS) entry which is preliminary data.</text>
</comment>
<dbReference type="PANTHER" id="PTHR37536:SF1">
    <property type="entry name" value="ASPERGILLOPEPSIN, PUTAITVE (AFU_ORTHOLOGUE AFUA_7G01200)"/>
    <property type="match status" value="1"/>
</dbReference>
<dbReference type="PANTHER" id="PTHR37536">
    <property type="entry name" value="PUTATIVE (AFU_ORTHOLOGUE AFUA_3G02970)-RELATED"/>
    <property type="match status" value="1"/>
</dbReference>
<name>A0ABR1XMG0_9PEZI</name>
<feature type="region of interest" description="Disordered" evidence="1">
    <location>
        <begin position="9"/>
        <end position="47"/>
    </location>
</feature>
<dbReference type="Proteomes" id="UP001456524">
    <property type="component" value="Unassembled WGS sequence"/>
</dbReference>
<accession>A0ABR1XMG0</accession>
<dbReference type="Gene3D" id="2.60.120.700">
    <property type="entry name" value="Peptidase G1"/>
    <property type="match status" value="1"/>
</dbReference>
<dbReference type="InterPro" id="IPR013320">
    <property type="entry name" value="ConA-like_dom_sf"/>
</dbReference>
<dbReference type="SUPFAM" id="SSF49899">
    <property type="entry name" value="Concanavalin A-like lectins/glucanases"/>
    <property type="match status" value="1"/>
</dbReference>
<reference evidence="2 3" key="1">
    <citation type="journal article" date="2022" name="G3 (Bethesda)">
        <title>Enemy or ally: a genomic approach to elucidate the lifestyle of Phyllosticta citrichinaensis.</title>
        <authorList>
            <person name="Buijs V.A."/>
            <person name="Groenewald J.Z."/>
            <person name="Haridas S."/>
            <person name="LaButti K.M."/>
            <person name="Lipzen A."/>
            <person name="Martin F.M."/>
            <person name="Barry K."/>
            <person name="Grigoriev I.V."/>
            <person name="Crous P.W."/>
            <person name="Seidl M.F."/>
        </authorList>
    </citation>
    <scope>NUCLEOTIDE SEQUENCE [LARGE SCALE GENOMIC DNA]</scope>
    <source>
        <strain evidence="2 3">CBS 129764</strain>
    </source>
</reference>